<keyword evidence="10 13" id="KW-0408">Iron</keyword>
<reference evidence="15 16" key="1">
    <citation type="submission" date="2020-02" db="EMBL/GenBank/DDBJ databases">
        <authorList>
            <person name="Ferguson B K."/>
        </authorList>
    </citation>
    <scope>NUCLEOTIDE SEQUENCE [LARGE SCALE GENOMIC DNA]</scope>
</reference>
<evidence type="ECO:0000256" key="14">
    <source>
        <dbReference type="RuleBase" id="RU000461"/>
    </source>
</evidence>
<evidence type="ECO:0000313" key="15">
    <source>
        <dbReference type="EMBL" id="CAB0014478.1"/>
    </source>
</evidence>
<protein>
    <recommendedName>
        <fullName evidence="17">Cytochrome P450</fullName>
    </recommendedName>
</protein>
<dbReference type="PRINTS" id="PR00385">
    <property type="entry name" value="P450"/>
</dbReference>
<evidence type="ECO:0008006" key="17">
    <source>
        <dbReference type="Google" id="ProtNLM"/>
    </source>
</evidence>
<dbReference type="SUPFAM" id="SSF48264">
    <property type="entry name" value="Cytochrome P450"/>
    <property type="match status" value="1"/>
</dbReference>
<dbReference type="Proteomes" id="UP000479000">
    <property type="component" value="Unassembled WGS sequence"/>
</dbReference>
<evidence type="ECO:0000256" key="4">
    <source>
        <dbReference type="ARBA" id="ARBA00010617"/>
    </source>
</evidence>
<feature type="binding site" description="axial binding residue" evidence="13">
    <location>
        <position position="451"/>
    </location>
    <ligand>
        <name>heme</name>
        <dbReference type="ChEBI" id="CHEBI:30413"/>
    </ligand>
    <ligandPart>
        <name>Fe</name>
        <dbReference type="ChEBI" id="CHEBI:18248"/>
    </ligandPart>
</feature>
<dbReference type="PANTHER" id="PTHR24292">
    <property type="entry name" value="CYTOCHROME P450"/>
    <property type="match status" value="1"/>
</dbReference>
<evidence type="ECO:0000256" key="2">
    <source>
        <dbReference type="ARBA" id="ARBA00004174"/>
    </source>
</evidence>
<keyword evidence="7" id="KW-0256">Endoplasmic reticulum</keyword>
<keyword evidence="8" id="KW-0492">Microsome</keyword>
<evidence type="ECO:0000256" key="5">
    <source>
        <dbReference type="ARBA" id="ARBA00022617"/>
    </source>
</evidence>
<dbReference type="PROSITE" id="PS00086">
    <property type="entry name" value="CYTOCHROME_P450"/>
    <property type="match status" value="1"/>
</dbReference>
<dbReference type="Pfam" id="PF00067">
    <property type="entry name" value="p450"/>
    <property type="match status" value="1"/>
</dbReference>
<comment type="similarity">
    <text evidence="4 14">Belongs to the cytochrome P450 family.</text>
</comment>
<evidence type="ECO:0000256" key="13">
    <source>
        <dbReference type="PIRSR" id="PIRSR602401-1"/>
    </source>
</evidence>
<name>A0A6H5HEB8_9HEMI</name>
<sequence length="513" mass="58672">MIVEVILFIIVLVLLYIHSMSRYDFWDKHGVPVDKPKYPLFGNSFNTLFSLKAPGESQYELYMKFPNERFFGKFHFMKPNLVLRDPHLVETLTIKDFAVASDRGIRDDPRANKLAMHLLNLTDAHWKSLRNKLTPIFSPSKLKGMLNQLVECAESLNRTLTTYQTNRCPFDAREIVSRFTTDVIASCTFGLNIDTLNDPNSMFRSVGKAAFEDTSTRKIILSLKRVIGPFGKFLKAPGGITNEMLNFFVNVVDETIAFRKKQGIVRHDFLHLMNELLEKDQTSIKNGELDSDNPYIFDHTALVSNAFVFFVAGFETTASTISYAMYELCLNPIVQDRVFQEVVGVTNRHDGKVTYEALQEMSYMDQVISETLRRYPPIPGVSRVLTQDYKVPHTDLVLPKGFLITIPIYAIHHDPQYFENPFEFNPERFSDNGTNIKKGTYLPFGSGPRICIGARFAILEVKVALVKMLLNFEIVKCSKTKDPLIYDKTSRLHVPEGGIWLAVQARDKRYESI</sequence>
<evidence type="ECO:0000256" key="8">
    <source>
        <dbReference type="ARBA" id="ARBA00022848"/>
    </source>
</evidence>
<dbReference type="CDD" id="cd11056">
    <property type="entry name" value="CYP6-like"/>
    <property type="match status" value="1"/>
</dbReference>
<dbReference type="PANTHER" id="PTHR24292:SF54">
    <property type="entry name" value="CYP9F3-RELATED"/>
    <property type="match status" value="1"/>
</dbReference>
<dbReference type="InterPro" id="IPR001128">
    <property type="entry name" value="Cyt_P450"/>
</dbReference>
<dbReference type="InterPro" id="IPR036396">
    <property type="entry name" value="Cyt_P450_sf"/>
</dbReference>
<dbReference type="GO" id="GO:0016705">
    <property type="term" value="F:oxidoreductase activity, acting on paired donors, with incorporation or reduction of molecular oxygen"/>
    <property type="evidence" value="ECO:0007669"/>
    <property type="project" value="InterPro"/>
</dbReference>
<accession>A0A6H5HEB8</accession>
<keyword evidence="9 14" id="KW-0560">Oxidoreductase</keyword>
<keyword evidence="6 13" id="KW-0479">Metal-binding</keyword>
<evidence type="ECO:0000256" key="11">
    <source>
        <dbReference type="ARBA" id="ARBA00023033"/>
    </source>
</evidence>
<evidence type="ECO:0000256" key="10">
    <source>
        <dbReference type="ARBA" id="ARBA00023004"/>
    </source>
</evidence>
<gene>
    <name evidence="15" type="ORF">NTEN_LOCUS18905</name>
</gene>
<dbReference type="GO" id="GO:0005789">
    <property type="term" value="C:endoplasmic reticulum membrane"/>
    <property type="evidence" value="ECO:0007669"/>
    <property type="project" value="UniProtKB-SubCell"/>
</dbReference>
<dbReference type="InterPro" id="IPR050476">
    <property type="entry name" value="Insect_CytP450_Detox"/>
</dbReference>
<evidence type="ECO:0000256" key="7">
    <source>
        <dbReference type="ARBA" id="ARBA00022824"/>
    </source>
</evidence>
<dbReference type="InterPro" id="IPR017972">
    <property type="entry name" value="Cyt_P450_CS"/>
</dbReference>
<evidence type="ECO:0000256" key="6">
    <source>
        <dbReference type="ARBA" id="ARBA00022723"/>
    </source>
</evidence>
<comment type="cofactor">
    <cofactor evidence="1 13">
        <name>heme</name>
        <dbReference type="ChEBI" id="CHEBI:30413"/>
    </cofactor>
</comment>
<evidence type="ECO:0000256" key="9">
    <source>
        <dbReference type="ARBA" id="ARBA00023002"/>
    </source>
</evidence>
<keyword evidence="16" id="KW-1185">Reference proteome</keyword>
<dbReference type="OrthoDB" id="2789670at2759"/>
<keyword evidence="12" id="KW-0472">Membrane</keyword>
<dbReference type="FunFam" id="1.10.630.10:FF:000042">
    <property type="entry name" value="Cytochrome P450"/>
    <property type="match status" value="1"/>
</dbReference>
<keyword evidence="5 13" id="KW-0349">Heme</keyword>
<comment type="subcellular location">
    <subcellularLocation>
        <location evidence="3">Endoplasmic reticulum membrane</location>
        <topology evidence="3">Peripheral membrane protein</topology>
    </subcellularLocation>
    <subcellularLocation>
        <location evidence="2">Microsome membrane</location>
        <topology evidence="2">Peripheral membrane protein</topology>
    </subcellularLocation>
</comment>
<dbReference type="InterPro" id="IPR002401">
    <property type="entry name" value="Cyt_P450_E_grp-I"/>
</dbReference>
<dbReference type="AlphaFoldDB" id="A0A6H5HEB8"/>
<evidence type="ECO:0000313" key="16">
    <source>
        <dbReference type="Proteomes" id="UP000479000"/>
    </source>
</evidence>
<dbReference type="Gene3D" id="1.10.630.10">
    <property type="entry name" value="Cytochrome P450"/>
    <property type="match status" value="1"/>
</dbReference>
<evidence type="ECO:0000256" key="3">
    <source>
        <dbReference type="ARBA" id="ARBA00004406"/>
    </source>
</evidence>
<dbReference type="GO" id="GO:0005506">
    <property type="term" value="F:iron ion binding"/>
    <property type="evidence" value="ECO:0007669"/>
    <property type="project" value="InterPro"/>
</dbReference>
<dbReference type="GO" id="GO:0020037">
    <property type="term" value="F:heme binding"/>
    <property type="evidence" value="ECO:0007669"/>
    <property type="project" value="InterPro"/>
</dbReference>
<evidence type="ECO:0000256" key="1">
    <source>
        <dbReference type="ARBA" id="ARBA00001971"/>
    </source>
</evidence>
<evidence type="ECO:0000256" key="12">
    <source>
        <dbReference type="ARBA" id="ARBA00023136"/>
    </source>
</evidence>
<dbReference type="PRINTS" id="PR00463">
    <property type="entry name" value="EP450I"/>
</dbReference>
<organism evidence="15 16">
    <name type="scientific">Nesidiocoris tenuis</name>
    <dbReference type="NCBI Taxonomy" id="355587"/>
    <lineage>
        <taxon>Eukaryota</taxon>
        <taxon>Metazoa</taxon>
        <taxon>Ecdysozoa</taxon>
        <taxon>Arthropoda</taxon>
        <taxon>Hexapoda</taxon>
        <taxon>Insecta</taxon>
        <taxon>Pterygota</taxon>
        <taxon>Neoptera</taxon>
        <taxon>Paraneoptera</taxon>
        <taxon>Hemiptera</taxon>
        <taxon>Heteroptera</taxon>
        <taxon>Panheteroptera</taxon>
        <taxon>Cimicomorpha</taxon>
        <taxon>Miridae</taxon>
        <taxon>Dicyphina</taxon>
        <taxon>Nesidiocoris</taxon>
    </lineage>
</organism>
<dbReference type="GO" id="GO:0004497">
    <property type="term" value="F:monooxygenase activity"/>
    <property type="evidence" value="ECO:0007669"/>
    <property type="project" value="UniProtKB-KW"/>
</dbReference>
<keyword evidence="11 14" id="KW-0503">Monooxygenase</keyword>
<proteinExistence type="inferred from homology"/>
<dbReference type="EMBL" id="CADCXU010027897">
    <property type="protein sequence ID" value="CAB0014478.1"/>
    <property type="molecule type" value="Genomic_DNA"/>
</dbReference>